<feature type="binding site" evidence="9">
    <location>
        <position position="145"/>
    </location>
    <ligand>
        <name>ATP</name>
        <dbReference type="ChEBI" id="CHEBI:30616"/>
    </ligand>
</feature>
<comment type="similarity">
    <text evidence="9 10">Belongs to the NDK family.</text>
</comment>
<evidence type="ECO:0000256" key="7">
    <source>
        <dbReference type="ARBA" id="ARBA00023212"/>
    </source>
</evidence>
<organism evidence="14">
    <name type="scientific">Selaginella moellendorffii</name>
    <name type="common">Spikemoss</name>
    <dbReference type="NCBI Taxonomy" id="88036"/>
    <lineage>
        <taxon>Eukaryota</taxon>
        <taxon>Viridiplantae</taxon>
        <taxon>Streptophyta</taxon>
        <taxon>Embryophyta</taxon>
        <taxon>Tracheophyta</taxon>
        <taxon>Lycopodiopsida</taxon>
        <taxon>Selaginellales</taxon>
        <taxon>Selaginellaceae</taxon>
        <taxon>Selaginella</taxon>
    </lineage>
</organism>
<name>D8QST7_SELML</name>
<feature type="binding site" evidence="9">
    <location>
        <position position="203"/>
    </location>
    <ligand>
        <name>ATP</name>
        <dbReference type="ChEBI" id="CHEBI:30616"/>
    </ligand>
</feature>
<dbReference type="PANTHER" id="PTHR43109:SF2">
    <property type="entry name" value="NUCLEOSIDE DIPHOSPHATE KINASE 7"/>
    <property type="match status" value="1"/>
</dbReference>
<comment type="catalytic activity">
    <reaction evidence="1 11">
        <text>a 2'-deoxyribonucleoside 5'-diphosphate + ATP = a 2'-deoxyribonucleoside 5'-triphosphate + ADP</text>
        <dbReference type="Rhea" id="RHEA:44640"/>
        <dbReference type="ChEBI" id="CHEBI:30616"/>
        <dbReference type="ChEBI" id="CHEBI:61560"/>
        <dbReference type="ChEBI" id="CHEBI:73316"/>
        <dbReference type="ChEBI" id="CHEBI:456216"/>
        <dbReference type="EC" id="2.7.4.6"/>
    </reaction>
</comment>
<evidence type="ECO:0000256" key="10">
    <source>
        <dbReference type="RuleBase" id="RU004011"/>
    </source>
</evidence>
<keyword evidence="14" id="KW-1185">Reference proteome</keyword>
<dbReference type="InterPro" id="IPR037993">
    <property type="entry name" value="NDPk7B"/>
</dbReference>
<dbReference type="GO" id="GO:0005524">
    <property type="term" value="F:ATP binding"/>
    <property type="evidence" value="ECO:0007669"/>
    <property type="project" value="UniProtKB-KW"/>
</dbReference>
<dbReference type="GO" id="GO:0004550">
    <property type="term" value="F:nucleoside diphosphate kinase activity"/>
    <property type="evidence" value="ECO:0007669"/>
    <property type="project" value="UniProtKB-EC"/>
</dbReference>
<feature type="binding site" evidence="9">
    <location>
        <position position="99"/>
    </location>
    <ligand>
        <name>ATP</name>
        <dbReference type="ChEBI" id="CHEBI:30616"/>
    </ligand>
</feature>
<dbReference type="HOGENOM" id="CLU_060216_3_1_1"/>
<keyword evidence="8" id="KW-0966">Cell projection</keyword>
<dbReference type="GO" id="GO:0006183">
    <property type="term" value="P:GTP biosynthetic process"/>
    <property type="evidence" value="ECO:0007669"/>
    <property type="project" value="InterPro"/>
</dbReference>
<dbReference type="KEGG" id="smo:SELMODRAFT_77448"/>
<dbReference type="InterPro" id="IPR006602">
    <property type="entry name" value="DM10_dom"/>
</dbReference>
<proteinExistence type="inferred from homology"/>
<evidence type="ECO:0000259" key="12">
    <source>
        <dbReference type="PROSITE" id="PS51336"/>
    </source>
</evidence>
<evidence type="ECO:0000256" key="8">
    <source>
        <dbReference type="ARBA" id="ARBA00023273"/>
    </source>
</evidence>
<dbReference type="GO" id="GO:0006228">
    <property type="term" value="P:UTP biosynthetic process"/>
    <property type="evidence" value="ECO:0007669"/>
    <property type="project" value="InterPro"/>
</dbReference>
<keyword evidence="6" id="KW-0378">Hydrolase</keyword>
<keyword evidence="11" id="KW-0418">Kinase</keyword>
<evidence type="ECO:0000256" key="3">
    <source>
        <dbReference type="ARBA" id="ARBA00004138"/>
    </source>
</evidence>
<dbReference type="GO" id="GO:0005929">
    <property type="term" value="C:cilium"/>
    <property type="evidence" value="ECO:0007669"/>
    <property type="project" value="UniProtKB-SubCell"/>
</dbReference>
<evidence type="ECO:0000256" key="1">
    <source>
        <dbReference type="ARBA" id="ARBA00000082"/>
    </source>
</evidence>
<evidence type="ECO:0000256" key="2">
    <source>
        <dbReference type="ARBA" id="ARBA00000937"/>
    </source>
</evidence>
<dbReference type="EMBL" id="GL377566">
    <property type="protein sequence ID" value="EFJ36993.1"/>
    <property type="molecule type" value="Genomic_DNA"/>
</dbReference>
<dbReference type="InterPro" id="IPR001564">
    <property type="entry name" value="Nucleoside_diP_kinase"/>
</dbReference>
<dbReference type="InterPro" id="IPR034907">
    <property type="entry name" value="NDK-like_dom"/>
</dbReference>
<dbReference type="Gene3D" id="3.30.70.141">
    <property type="entry name" value="Nucleoside diphosphate kinase-like domain"/>
    <property type="match status" value="2"/>
</dbReference>
<evidence type="ECO:0000256" key="4">
    <source>
        <dbReference type="ARBA" id="ARBA00004245"/>
    </source>
</evidence>
<dbReference type="OrthoDB" id="2162449at2759"/>
<dbReference type="CDD" id="cd04412">
    <property type="entry name" value="NDPk7B"/>
    <property type="match status" value="1"/>
</dbReference>
<feature type="binding site" evidence="9">
    <location>
        <position position="179"/>
    </location>
    <ligand>
        <name>ATP</name>
        <dbReference type="ChEBI" id="CHEBI:30616"/>
    </ligand>
</feature>
<evidence type="ECO:0000313" key="14">
    <source>
        <dbReference type="Proteomes" id="UP000001514"/>
    </source>
</evidence>
<dbReference type="eggNOG" id="KOG0888">
    <property type="taxonomic scope" value="Eukaryota"/>
</dbReference>
<dbReference type="EC" id="2.7.4.6" evidence="11"/>
<dbReference type="GO" id="GO:0006241">
    <property type="term" value="P:CTP biosynthetic process"/>
    <property type="evidence" value="ECO:0007669"/>
    <property type="project" value="InterPro"/>
</dbReference>
<evidence type="ECO:0000256" key="6">
    <source>
        <dbReference type="ARBA" id="ARBA00022801"/>
    </source>
</evidence>
<dbReference type="PROSITE" id="PS51374">
    <property type="entry name" value="NDPK_LIKE"/>
    <property type="match status" value="2"/>
</dbReference>
<evidence type="ECO:0000256" key="11">
    <source>
        <dbReference type="RuleBase" id="RU004013"/>
    </source>
</evidence>
<keyword evidence="11" id="KW-0808">Transferase</keyword>
<comment type="catalytic activity">
    <reaction evidence="2">
        <text>a ribonucleoside 5'-diphosphate + ATP = a ribonucleoside 5'-triphosphate + ADP</text>
        <dbReference type="Rhea" id="RHEA:18113"/>
        <dbReference type="ChEBI" id="CHEBI:30616"/>
        <dbReference type="ChEBI" id="CHEBI:57930"/>
        <dbReference type="ChEBI" id="CHEBI:61557"/>
        <dbReference type="ChEBI" id="CHEBI:456216"/>
        <dbReference type="EC" id="2.7.4.6"/>
    </reaction>
</comment>
<dbReference type="GO" id="GO:0016787">
    <property type="term" value="F:hydrolase activity"/>
    <property type="evidence" value="ECO:0007669"/>
    <property type="project" value="UniProtKB-KW"/>
</dbReference>
<comment type="caution">
    <text evidence="9">Lacks conserved residue(s) required for the propagation of feature annotation.</text>
</comment>
<feature type="binding site" evidence="9">
    <location>
        <position position="193"/>
    </location>
    <ligand>
        <name>ATP</name>
        <dbReference type="ChEBI" id="CHEBI:30616"/>
    </ligand>
</feature>
<dbReference type="Proteomes" id="UP000001514">
    <property type="component" value="Unassembled WGS sequence"/>
</dbReference>
<dbReference type="Pfam" id="PF25364">
    <property type="entry name" value="PH_NDK7_N"/>
    <property type="match status" value="1"/>
</dbReference>
<protein>
    <recommendedName>
        <fullName evidence="11">Nucleoside diphosphate kinase</fullName>
        <ecNumber evidence="11">2.7.4.6</ecNumber>
    </recommendedName>
</protein>
<evidence type="ECO:0000256" key="9">
    <source>
        <dbReference type="PROSITE-ProRule" id="PRU00706"/>
    </source>
</evidence>
<keyword evidence="5" id="KW-0963">Cytoplasm</keyword>
<dbReference type="GO" id="GO:0005856">
    <property type="term" value="C:cytoskeleton"/>
    <property type="evidence" value="ECO:0007669"/>
    <property type="project" value="UniProtKB-SubCell"/>
</dbReference>
<dbReference type="PANTHER" id="PTHR43109">
    <property type="entry name" value="NUCLEOSIDE DIPHOSPHATE KINASE 7"/>
    <property type="match status" value="1"/>
</dbReference>
<comment type="subcellular location">
    <subcellularLocation>
        <location evidence="3">Cell projection</location>
        <location evidence="3">Cilium</location>
    </subcellularLocation>
    <subcellularLocation>
        <location evidence="4">Cytoplasm</location>
        <location evidence="4">Cytoskeleton</location>
    </subcellularLocation>
</comment>
<dbReference type="PRINTS" id="PR01243">
    <property type="entry name" value="NUCDPKINASE"/>
</dbReference>
<dbReference type="SMART" id="SM00562">
    <property type="entry name" value="NDK"/>
    <property type="match status" value="2"/>
</dbReference>
<evidence type="ECO:0000256" key="5">
    <source>
        <dbReference type="ARBA" id="ARBA00022490"/>
    </source>
</evidence>
<dbReference type="PROSITE" id="PS00469">
    <property type="entry name" value="NDPK"/>
    <property type="match status" value="1"/>
</dbReference>
<gene>
    <name evidence="13" type="ORF">SELMODRAFT_77448</name>
</gene>
<sequence length="390" mass="43914">MAEGARYCFIVRWLDPTSALIWKYQFFYNTADSSIEMYDIKNQKIFLKRVSHPEIRLEHLYIGGTFVLYSRQLVVEDYGDDFTRKELSNLQETTIAVIKPDAIDNVGKIIDIIYSNGFLVKQMRMCKLSSQQAAQFYKAHAGKHFFGHITSHMSSGPCVALELVAEDAISKWRLLLGPTDSVEAKVKAPSSIRAEFGSDETRNACHGSDSPCAAKQESDFFFKDKNLGFCAKLKHCTLCLIKPHAVFDGFAGIIIDAILKRFVITAMELVTFGRPSALEFYELYNGVCSDYHAMAQELSVGPFIAMEICYESGDDNPVNDFRDFCGPPDAAMCKALRPSTLRAQYGINKVKNAIHCTDLPEDGVTECTYVFTHKFNPTQEATVYKNHNLR</sequence>
<feature type="domain" description="DM10" evidence="12">
    <location>
        <begin position="3"/>
        <end position="91"/>
    </location>
</feature>
<dbReference type="InterPro" id="IPR057579">
    <property type="entry name" value="DM10_NDK7"/>
</dbReference>
<feature type="active site" description="Pros-phosphohistidine intermediate" evidence="9">
    <location>
        <position position="355"/>
    </location>
</feature>
<keyword evidence="11" id="KW-0067">ATP-binding</keyword>
<dbReference type="FunFam" id="3.30.70.141:FF:000010">
    <property type="entry name" value="Nucleoside diphosphate kinase 7"/>
    <property type="match status" value="1"/>
</dbReference>
<dbReference type="SMART" id="SM00676">
    <property type="entry name" value="DM10"/>
    <property type="match status" value="1"/>
</dbReference>
<dbReference type="PROSITE" id="PS51336">
    <property type="entry name" value="DM10"/>
    <property type="match status" value="1"/>
</dbReference>
<evidence type="ECO:0000313" key="13">
    <source>
        <dbReference type="EMBL" id="EFJ36993.1"/>
    </source>
</evidence>
<reference evidence="13 14" key="1">
    <citation type="journal article" date="2011" name="Science">
        <title>The Selaginella genome identifies genetic changes associated with the evolution of vascular plants.</title>
        <authorList>
            <person name="Banks J.A."/>
            <person name="Nishiyama T."/>
            <person name="Hasebe M."/>
            <person name="Bowman J.L."/>
            <person name="Gribskov M."/>
            <person name="dePamphilis C."/>
            <person name="Albert V.A."/>
            <person name="Aono N."/>
            <person name="Aoyama T."/>
            <person name="Ambrose B.A."/>
            <person name="Ashton N.W."/>
            <person name="Axtell M.J."/>
            <person name="Barker E."/>
            <person name="Barker M.S."/>
            <person name="Bennetzen J.L."/>
            <person name="Bonawitz N.D."/>
            <person name="Chapple C."/>
            <person name="Cheng C."/>
            <person name="Correa L.G."/>
            <person name="Dacre M."/>
            <person name="DeBarry J."/>
            <person name="Dreyer I."/>
            <person name="Elias M."/>
            <person name="Engstrom E.M."/>
            <person name="Estelle M."/>
            <person name="Feng L."/>
            <person name="Finet C."/>
            <person name="Floyd S.K."/>
            <person name="Frommer W.B."/>
            <person name="Fujita T."/>
            <person name="Gramzow L."/>
            <person name="Gutensohn M."/>
            <person name="Harholt J."/>
            <person name="Hattori M."/>
            <person name="Heyl A."/>
            <person name="Hirai T."/>
            <person name="Hiwatashi Y."/>
            <person name="Ishikawa M."/>
            <person name="Iwata M."/>
            <person name="Karol K.G."/>
            <person name="Koehler B."/>
            <person name="Kolukisaoglu U."/>
            <person name="Kubo M."/>
            <person name="Kurata T."/>
            <person name="Lalonde S."/>
            <person name="Li K."/>
            <person name="Li Y."/>
            <person name="Litt A."/>
            <person name="Lyons E."/>
            <person name="Manning G."/>
            <person name="Maruyama T."/>
            <person name="Michael T.P."/>
            <person name="Mikami K."/>
            <person name="Miyazaki S."/>
            <person name="Morinaga S."/>
            <person name="Murata T."/>
            <person name="Mueller-Roeber B."/>
            <person name="Nelson D.R."/>
            <person name="Obara M."/>
            <person name="Oguri Y."/>
            <person name="Olmstead R.G."/>
            <person name="Onodera N."/>
            <person name="Petersen B.L."/>
            <person name="Pils B."/>
            <person name="Prigge M."/>
            <person name="Rensing S.A."/>
            <person name="Riano-Pachon D.M."/>
            <person name="Roberts A.W."/>
            <person name="Sato Y."/>
            <person name="Scheller H.V."/>
            <person name="Schulz B."/>
            <person name="Schulz C."/>
            <person name="Shakirov E.V."/>
            <person name="Shibagaki N."/>
            <person name="Shinohara N."/>
            <person name="Shippen D.E."/>
            <person name="Soerensen I."/>
            <person name="Sotooka R."/>
            <person name="Sugimoto N."/>
            <person name="Sugita M."/>
            <person name="Sumikawa N."/>
            <person name="Tanurdzic M."/>
            <person name="Theissen G."/>
            <person name="Ulvskov P."/>
            <person name="Wakazuki S."/>
            <person name="Weng J.K."/>
            <person name="Willats W.W."/>
            <person name="Wipf D."/>
            <person name="Wolf P.G."/>
            <person name="Yang L."/>
            <person name="Zimmer A.D."/>
            <person name="Zhu Q."/>
            <person name="Mitros T."/>
            <person name="Hellsten U."/>
            <person name="Loque D."/>
            <person name="Otillar R."/>
            <person name="Salamov A."/>
            <person name="Schmutz J."/>
            <person name="Shapiro H."/>
            <person name="Lindquist E."/>
            <person name="Lucas S."/>
            <person name="Rokhsar D."/>
            <person name="Grigoriev I.V."/>
        </authorList>
    </citation>
    <scope>NUCLEOTIDE SEQUENCE [LARGE SCALE GENOMIC DNA]</scope>
</reference>
<dbReference type="AlphaFoldDB" id="D8QST7"/>
<keyword evidence="11" id="KW-0547">Nucleotide-binding</keyword>
<dbReference type="Pfam" id="PF00334">
    <property type="entry name" value="NDK"/>
    <property type="match status" value="2"/>
</dbReference>
<dbReference type="SUPFAM" id="SSF54919">
    <property type="entry name" value="Nucleoside diphosphate kinase, NDK"/>
    <property type="match status" value="2"/>
</dbReference>
<dbReference type="STRING" id="88036.D8QST7"/>
<dbReference type="InterPro" id="IPR036850">
    <property type="entry name" value="NDK-like_dom_sf"/>
</dbReference>
<dbReference type="InterPro" id="IPR023005">
    <property type="entry name" value="Nucleoside_diP_kinase_AS"/>
</dbReference>
<accession>D8QST7</accession>
<feature type="active site" description="Pros-phosphohistidine intermediate" evidence="9">
    <location>
        <position position="206"/>
    </location>
</feature>
<feature type="binding site" evidence="9">
    <location>
        <position position="173"/>
    </location>
    <ligand>
        <name>ATP</name>
        <dbReference type="ChEBI" id="CHEBI:30616"/>
    </ligand>
</feature>
<keyword evidence="7" id="KW-0206">Cytoskeleton</keyword>
<dbReference type="InParanoid" id="D8QST7"/>
<dbReference type="Gramene" id="EFJ36993">
    <property type="protein sequence ID" value="EFJ36993"/>
    <property type="gene ID" value="SELMODRAFT_77448"/>
</dbReference>